<proteinExistence type="predicted"/>
<dbReference type="AlphaFoldDB" id="A0A8T1S3P1"/>
<dbReference type="SUPFAM" id="SSF51735">
    <property type="entry name" value="NAD(P)-binding Rossmann-fold domains"/>
    <property type="match status" value="1"/>
</dbReference>
<dbReference type="CDD" id="cd05356">
    <property type="entry name" value="17beta-HSD1_like_SDR_c"/>
    <property type="match status" value="1"/>
</dbReference>
<keyword evidence="2" id="KW-0752">Steroid biosynthesis</keyword>
<feature type="non-terminal residue" evidence="5">
    <location>
        <position position="1"/>
    </location>
</feature>
<dbReference type="GO" id="GO:0005783">
    <property type="term" value="C:endoplasmic reticulum"/>
    <property type="evidence" value="ECO:0007669"/>
    <property type="project" value="TreeGrafter"/>
</dbReference>
<keyword evidence="6" id="KW-1185">Reference proteome</keyword>
<accession>A0A8T1S3P1</accession>
<dbReference type="GO" id="GO:0016491">
    <property type="term" value="F:oxidoreductase activity"/>
    <property type="evidence" value="ECO:0007669"/>
    <property type="project" value="UniProtKB-KW"/>
</dbReference>
<keyword evidence="4" id="KW-1133">Transmembrane helix</keyword>
<evidence type="ECO:0000313" key="6">
    <source>
        <dbReference type="Proteomes" id="UP000765507"/>
    </source>
</evidence>
<dbReference type="Gene3D" id="3.40.50.720">
    <property type="entry name" value="NAD(P)-binding Rossmann-like Domain"/>
    <property type="match status" value="1"/>
</dbReference>
<evidence type="ECO:0000256" key="2">
    <source>
        <dbReference type="ARBA" id="ARBA00022955"/>
    </source>
</evidence>
<keyword evidence="4" id="KW-0472">Membrane</keyword>
<dbReference type="InterPro" id="IPR002347">
    <property type="entry name" value="SDR_fam"/>
</dbReference>
<name>A0A8T1S3P1_CHESE</name>
<evidence type="ECO:0000256" key="3">
    <source>
        <dbReference type="ARBA" id="ARBA00023002"/>
    </source>
</evidence>
<sequence>RGGWAGSPGCARSSGRRRAMGAGAAGLLAAGLPALGGLVALGLLLRAAWALGRAARTHLLAARGRGAELARYGAWAVVTGATSGIGRAYAHELVKRGLNVVLISRSLQKLKQVAAEIEEQHGRSTRVIEADFTQGSEIYESIQTTLQGLEIGILVNNVGMVYAPGLVNFLDVPNIEKTLSDIVNCNMLSVAKMTRIVLPQMLTRKKGVIINLSSEGGRHPQPLATMYCATKRFVDFFSRGLEAEYHSQGILVQSVLPLFVSTNMTNNLPPNRYVKTPEDFAREALNTVGISSRTSGCLSHSVQSFIYELLCPEWFRLSSLGLKCTLAVWGKLETQMPSLKHE</sequence>
<evidence type="ECO:0000313" key="5">
    <source>
        <dbReference type="EMBL" id="KAG6923173.1"/>
    </source>
</evidence>
<keyword evidence="2" id="KW-0443">Lipid metabolism</keyword>
<dbReference type="Proteomes" id="UP000765507">
    <property type="component" value="Unassembled WGS sequence"/>
</dbReference>
<dbReference type="GO" id="GO:0006694">
    <property type="term" value="P:steroid biosynthetic process"/>
    <property type="evidence" value="ECO:0007669"/>
    <property type="project" value="UniProtKB-KW"/>
</dbReference>
<reference evidence="5 6" key="1">
    <citation type="journal article" date="2020" name="G3 (Bethesda)">
        <title>Draft Genome of the Common Snapping Turtle, Chelydra serpentina, a Model for Phenotypic Plasticity in Reptiles.</title>
        <authorList>
            <person name="Das D."/>
            <person name="Singh S.K."/>
            <person name="Bierstedt J."/>
            <person name="Erickson A."/>
            <person name="Galli G.L.J."/>
            <person name="Crossley D.A. 2nd"/>
            <person name="Rhen T."/>
        </authorList>
    </citation>
    <scope>NUCLEOTIDE SEQUENCE [LARGE SCALE GENOMIC DNA]</scope>
    <source>
        <strain evidence="5">KW</strain>
    </source>
</reference>
<feature type="transmembrane region" description="Helical" evidence="4">
    <location>
        <begin position="22"/>
        <end position="49"/>
    </location>
</feature>
<gene>
    <name evidence="5" type="ORF">G0U57_021311</name>
</gene>
<keyword evidence="3" id="KW-0560">Oxidoreductase</keyword>
<dbReference type="OrthoDB" id="5545019at2759"/>
<dbReference type="InterPro" id="IPR036291">
    <property type="entry name" value="NAD(P)-bd_dom_sf"/>
</dbReference>
<comment type="caution">
    <text evidence="5">The sequence shown here is derived from an EMBL/GenBank/DDBJ whole genome shotgun (WGS) entry which is preliminary data.</text>
</comment>
<dbReference type="PANTHER" id="PTHR43899">
    <property type="entry name" value="RH59310P"/>
    <property type="match status" value="1"/>
</dbReference>
<dbReference type="InterPro" id="IPR051019">
    <property type="entry name" value="VLCFA-Steroid_DH"/>
</dbReference>
<dbReference type="EMBL" id="JAHGAV010000957">
    <property type="protein sequence ID" value="KAG6923173.1"/>
    <property type="molecule type" value="Genomic_DNA"/>
</dbReference>
<evidence type="ECO:0000256" key="4">
    <source>
        <dbReference type="SAM" id="Phobius"/>
    </source>
</evidence>
<dbReference type="PANTHER" id="PTHR43899:SF10">
    <property type="entry name" value="20BETA-HYDROXYSTEROID DEHYDROGENASE TYPE 2"/>
    <property type="match status" value="1"/>
</dbReference>
<dbReference type="PRINTS" id="PR00081">
    <property type="entry name" value="GDHRDH"/>
</dbReference>
<evidence type="ECO:0000256" key="1">
    <source>
        <dbReference type="ARBA" id="ARBA00022857"/>
    </source>
</evidence>
<keyword evidence="4" id="KW-0812">Transmembrane</keyword>
<dbReference type="FunFam" id="3.40.50.720:FF:000137">
    <property type="entry name" value="Hydroxysteroid (17-beta) dehydrogenase 3"/>
    <property type="match status" value="1"/>
</dbReference>
<organism evidence="5 6">
    <name type="scientific">Chelydra serpentina</name>
    <name type="common">Snapping turtle</name>
    <name type="synonym">Testudo serpentina</name>
    <dbReference type="NCBI Taxonomy" id="8475"/>
    <lineage>
        <taxon>Eukaryota</taxon>
        <taxon>Metazoa</taxon>
        <taxon>Chordata</taxon>
        <taxon>Craniata</taxon>
        <taxon>Vertebrata</taxon>
        <taxon>Euteleostomi</taxon>
        <taxon>Archelosauria</taxon>
        <taxon>Testudinata</taxon>
        <taxon>Testudines</taxon>
        <taxon>Cryptodira</taxon>
        <taxon>Durocryptodira</taxon>
        <taxon>Americhelydia</taxon>
        <taxon>Chelydroidea</taxon>
        <taxon>Chelydridae</taxon>
        <taxon>Chelydra</taxon>
    </lineage>
</organism>
<dbReference type="Pfam" id="PF00106">
    <property type="entry name" value="adh_short"/>
    <property type="match status" value="1"/>
</dbReference>
<keyword evidence="1" id="KW-0521">NADP</keyword>
<protein>
    <submittedName>
        <fullName evidence="5">Hydroxysteroid 17-beta dehydrogenase 12</fullName>
    </submittedName>
</protein>
<keyword evidence="2" id="KW-0444">Lipid biosynthesis</keyword>